<name>A0ABQ8SVW4_PERAM</name>
<reference evidence="1 2" key="1">
    <citation type="journal article" date="2022" name="Allergy">
        <title>Genome assembly and annotation of Periplaneta americana reveal a comprehensive cockroach allergen profile.</title>
        <authorList>
            <person name="Wang L."/>
            <person name="Xiong Q."/>
            <person name="Saelim N."/>
            <person name="Wang L."/>
            <person name="Nong W."/>
            <person name="Wan A.T."/>
            <person name="Shi M."/>
            <person name="Liu X."/>
            <person name="Cao Q."/>
            <person name="Hui J.H.L."/>
            <person name="Sookrung N."/>
            <person name="Leung T.F."/>
            <person name="Tungtrongchitr A."/>
            <person name="Tsui S.K.W."/>
        </authorList>
    </citation>
    <scope>NUCLEOTIDE SEQUENCE [LARGE SCALE GENOMIC DNA]</scope>
    <source>
        <strain evidence="1">PWHHKU_190912</strain>
    </source>
</reference>
<comment type="caution">
    <text evidence="1">The sequence shown here is derived from an EMBL/GenBank/DDBJ whole genome shotgun (WGS) entry which is preliminary data.</text>
</comment>
<proteinExistence type="predicted"/>
<organism evidence="1 2">
    <name type="scientific">Periplaneta americana</name>
    <name type="common">American cockroach</name>
    <name type="synonym">Blatta americana</name>
    <dbReference type="NCBI Taxonomy" id="6978"/>
    <lineage>
        <taxon>Eukaryota</taxon>
        <taxon>Metazoa</taxon>
        <taxon>Ecdysozoa</taxon>
        <taxon>Arthropoda</taxon>
        <taxon>Hexapoda</taxon>
        <taxon>Insecta</taxon>
        <taxon>Pterygota</taxon>
        <taxon>Neoptera</taxon>
        <taxon>Polyneoptera</taxon>
        <taxon>Dictyoptera</taxon>
        <taxon>Blattodea</taxon>
        <taxon>Blattoidea</taxon>
        <taxon>Blattidae</taxon>
        <taxon>Blattinae</taxon>
        <taxon>Periplaneta</taxon>
    </lineage>
</organism>
<gene>
    <name evidence="1" type="ORF">ANN_14285</name>
</gene>
<evidence type="ECO:0000313" key="1">
    <source>
        <dbReference type="EMBL" id="KAJ4438343.1"/>
    </source>
</evidence>
<dbReference type="EMBL" id="JAJSOF020000019">
    <property type="protein sequence ID" value="KAJ4438343.1"/>
    <property type="molecule type" value="Genomic_DNA"/>
</dbReference>
<dbReference type="Proteomes" id="UP001148838">
    <property type="component" value="Unassembled WGS sequence"/>
</dbReference>
<protein>
    <submittedName>
        <fullName evidence="1">Uncharacterized protein</fullName>
    </submittedName>
</protein>
<evidence type="ECO:0000313" key="2">
    <source>
        <dbReference type="Proteomes" id="UP001148838"/>
    </source>
</evidence>
<keyword evidence="2" id="KW-1185">Reference proteome</keyword>
<accession>A0ABQ8SVW4</accession>
<sequence length="143" mass="16786">MCFMLYAKLKSTVLKKVLVYIGKFPYPQKDEGYDQQDRAPHYYLTEVRDLLEIECIVHPCQLILLSLEIESITAAIEEVTSDMLQCVLQKFTSDHVQRYHRPPIENRHNIDVPHCLRATVAYVGPRNLIVRIKFPNKCDINYY</sequence>